<feature type="compositionally biased region" description="Basic residues" evidence="1">
    <location>
        <begin position="66"/>
        <end position="75"/>
    </location>
</feature>
<evidence type="ECO:0000256" key="1">
    <source>
        <dbReference type="SAM" id="MobiDB-lite"/>
    </source>
</evidence>
<proteinExistence type="predicted"/>
<protein>
    <submittedName>
        <fullName evidence="3">Uncharacterized protein</fullName>
    </submittedName>
</protein>
<keyword evidence="4" id="KW-1185">Reference proteome</keyword>
<name>A0ABP4F116_9ACTN</name>
<gene>
    <name evidence="3" type="ORF">GCM10009606_32530</name>
</gene>
<accession>A0ABP4F116</accession>
<feature type="signal peptide" evidence="2">
    <location>
        <begin position="1"/>
        <end position="30"/>
    </location>
</feature>
<sequence>MSRTRTTAAGVFSAFAFSALALTAVPAAHADDASTTDPCASQQTQLDRASAKYDALQAKYAEHPSKKNQKAKKAQAQRVERAQARLDDCRAEQA</sequence>
<dbReference type="Proteomes" id="UP001499979">
    <property type="component" value="Unassembled WGS sequence"/>
</dbReference>
<evidence type="ECO:0000313" key="3">
    <source>
        <dbReference type="EMBL" id="GAA1151454.1"/>
    </source>
</evidence>
<evidence type="ECO:0000256" key="2">
    <source>
        <dbReference type="SAM" id="SignalP"/>
    </source>
</evidence>
<feature type="region of interest" description="Disordered" evidence="1">
    <location>
        <begin position="60"/>
        <end position="94"/>
    </location>
</feature>
<reference evidence="4" key="1">
    <citation type="journal article" date="2019" name="Int. J. Syst. Evol. Microbiol.">
        <title>The Global Catalogue of Microorganisms (GCM) 10K type strain sequencing project: providing services to taxonomists for standard genome sequencing and annotation.</title>
        <authorList>
            <consortium name="The Broad Institute Genomics Platform"/>
            <consortium name="The Broad Institute Genome Sequencing Center for Infectious Disease"/>
            <person name="Wu L."/>
            <person name="Ma J."/>
        </authorList>
    </citation>
    <scope>NUCLEOTIDE SEQUENCE [LARGE SCALE GENOMIC DNA]</scope>
    <source>
        <strain evidence="4">JCM 11813</strain>
    </source>
</reference>
<organism evidence="3 4">
    <name type="scientific">Nocardioides aquiterrae</name>
    <dbReference type="NCBI Taxonomy" id="203799"/>
    <lineage>
        <taxon>Bacteria</taxon>
        <taxon>Bacillati</taxon>
        <taxon>Actinomycetota</taxon>
        <taxon>Actinomycetes</taxon>
        <taxon>Propionibacteriales</taxon>
        <taxon>Nocardioidaceae</taxon>
        <taxon>Nocardioides</taxon>
    </lineage>
</organism>
<dbReference type="EMBL" id="BAAAJE010000016">
    <property type="protein sequence ID" value="GAA1151454.1"/>
    <property type="molecule type" value="Genomic_DNA"/>
</dbReference>
<evidence type="ECO:0000313" key="4">
    <source>
        <dbReference type="Proteomes" id="UP001499979"/>
    </source>
</evidence>
<dbReference type="RefSeq" id="WP_343908642.1">
    <property type="nucleotide sequence ID" value="NZ_BAAAJE010000016.1"/>
</dbReference>
<feature type="chain" id="PRO_5046024100" evidence="2">
    <location>
        <begin position="31"/>
        <end position="94"/>
    </location>
</feature>
<keyword evidence="2" id="KW-0732">Signal</keyword>
<feature type="compositionally biased region" description="Basic and acidic residues" evidence="1">
    <location>
        <begin position="78"/>
        <end position="94"/>
    </location>
</feature>
<comment type="caution">
    <text evidence="3">The sequence shown here is derived from an EMBL/GenBank/DDBJ whole genome shotgun (WGS) entry which is preliminary data.</text>
</comment>